<name>A0A5P1F189_ASPOF</name>
<keyword evidence="2" id="KW-1185">Reference proteome</keyword>
<dbReference type="EMBL" id="CM007384">
    <property type="protein sequence ID" value="ONK72128.1"/>
    <property type="molecule type" value="Genomic_DNA"/>
</dbReference>
<evidence type="ECO:0000313" key="1">
    <source>
        <dbReference type="EMBL" id="ONK72128.1"/>
    </source>
</evidence>
<dbReference type="AlphaFoldDB" id="A0A5P1F189"/>
<reference evidence="2" key="1">
    <citation type="journal article" date="2017" name="Nat. Commun.">
        <title>The asparagus genome sheds light on the origin and evolution of a young Y chromosome.</title>
        <authorList>
            <person name="Harkess A."/>
            <person name="Zhou J."/>
            <person name="Xu C."/>
            <person name="Bowers J.E."/>
            <person name="Van der Hulst R."/>
            <person name="Ayyampalayam S."/>
            <person name="Mercati F."/>
            <person name="Riccardi P."/>
            <person name="McKain M.R."/>
            <person name="Kakrana A."/>
            <person name="Tang H."/>
            <person name="Ray J."/>
            <person name="Groenendijk J."/>
            <person name="Arikit S."/>
            <person name="Mathioni S.M."/>
            <person name="Nakano M."/>
            <person name="Shan H."/>
            <person name="Telgmann-Rauber A."/>
            <person name="Kanno A."/>
            <person name="Yue Z."/>
            <person name="Chen H."/>
            <person name="Li W."/>
            <person name="Chen Y."/>
            <person name="Xu X."/>
            <person name="Zhang Y."/>
            <person name="Luo S."/>
            <person name="Chen H."/>
            <person name="Gao J."/>
            <person name="Mao Z."/>
            <person name="Pires J.C."/>
            <person name="Luo M."/>
            <person name="Kudrna D."/>
            <person name="Wing R.A."/>
            <person name="Meyers B.C."/>
            <person name="Yi K."/>
            <person name="Kong H."/>
            <person name="Lavrijsen P."/>
            <person name="Sunseri F."/>
            <person name="Falavigna A."/>
            <person name="Ye Y."/>
            <person name="Leebens-Mack J.H."/>
            <person name="Chen G."/>
        </authorList>
    </citation>
    <scope>NUCLEOTIDE SEQUENCE [LARGE SCALE GENOMIC DNA]</scope>
    <source>
        <strain evidence="2">cv. DH0086</strain>
    </source>
</reference>
<sequence length="112" mass="12495">MLSEPQPWGCCDECHLSASHKVAAGQPPLPIDFDKVGSLFLNGADIELVWIVLDNLWDERQSPQMETPEALVCLCLNHMEIYDPDKKKLMLHVSVSIRGQGEIVASKLPMEP</sequence>
<protein>
    <submittedName>
        <fullName evidence="1">Uncharacterized protein</fullName>
    </submittedName>
</protein>
<proteinExistence type="predicted"/>
<organism evidence="1 2">
    <name type="scientific">Asparagus officinalis</name>
    <name type="common">Garden asparagus</name>
    <dbReference type="NCBI Taxonomy" id="4686"/>
    <lineage>
        <taxon>Eukaryota</taxon>
        <taxon>Viridiplantae</taxon>
        <taxon>Streptophyta</taxon>
        <taxon>Embryophyta</taxon>
        <taxon>Tracheophyta</taxon>
        <taxon>Spermatophyta</taxon>
        <taxon>Magnoliopsida</taxon>
        <taxon>Liliopsida</taxon>
        <taxon>Asparagales</taxon>
        <taxon>Asparagaceae</taxon>
        <taxon>Asparagoideae</taxon>
        <taxon>Asparagus</taxon>
    </lineage>
</organism>
<dbReference type="Proteomes" id="UP000243459">
    <property type="component" value="Chromosome 4"/>
</dbReference>
<dbReference type="Gramene" id="ONK72128">
    <property type="protein sequence ID" value="ONK72128"/>
    <property type="gene ID" value="A4U43_C04F16050"/>
</dbReference>
<evidence type="ECO:0000313" key="2">
    <source>
        <dbReference type="Proteomes" id="UP000243459"/>
    </source>
</evidence>
<accession>A0A5P1F189</accession>
<gene>
    <name evidence="1" type="ORF">A4U43_C04F16050</name>
</gene>